<sequence>MRVKICCISSTAEAHLAIRAGASALGLVSEMPSGPGVIKERHIADIAGAVPPPLGRFLLTSQTNANDIIAQQQRCGVNTLQLCDRVTVDALHTLRRSLPGISLVQVIHVVDDTSVAEAVGIAPEVDALLLDSGNQSLAVKELGGTGRVHDWSLSAQIVERSPVPVFLAGGLNADNVGEAIRAVNPFGVDICTGVRTDGKLNEYKLKRFMAAVRATSEKMS</sequence>
<keyword evidence="7 9" id="KW-0057">Aromatic amino acid biosynthesis</keyword>
<dbReference type="InterPro" id="IPR044643">
    <property type="entry name" value="TrpF_fam"/>
</dbReference>
<evidence type="ECO:0000313" key="12">
    <source>
        <dbReference type="Proteomes" id="UP000198500"/>
    </source>
</evidence>
<evidence type="ECO:0000256" key="8">
    <source>
        <dbReference type="ARBA" id="ARBA00023235"/>
    </source>
</evidence>
<evidence type="ECO:0000256" key="6">
    <source>
        <dbReference type="ARBA" id="ARBA00022822"/>
    </source>
</evidence>
<dbReference type="CDD" id="cd00405">
    <property type="entry name" value="PRAI"/>
    <property type="match status" value="1"/>
</dbReference>
<protein>
    <recommendedName>
        <fullName evidence="4 9">N-(5'-phosphoribosyl)anthranilate isomerase</fullName>
        <shortName evidence="9">PRAI</shortName>
        <ecNumber evidence="3 9">5.3.1.24</ecNumber>
    </recommendedName>
</protein>
<dbReference type="Gene3D" id="3.20.20.70">
    <property type="entry name" value="Aldolase class I"/>
    <property type="match status" value="1"/>
</dbReference>
<reference evidence="11 12" key="1">
    <citation type="submission" date="2016-10" db="EMBL/GenBank/DDBJ databases">
        <authorList>
            <person name="de Groot N.N."/>
        </authorList>
    </citation>
    <scope>NUCLEOTIDE SEQUENCE [LARGE SCALE GENOMIC DNA]</scope>
    <source>
        <strain evidence="11 12">DSM 19219</strain>
    </source>
</reference>
<dbReference type="PANTHER" id="PTHR42894:SF1">
    <property type="entry name" value="N-(5'-PHOSPHORIBOSYL)ANTHRANILATE ISOMERASE"/>
    <property type="match status" value="1"/>
</dbReference>
<dbReference type="SUPFAM" id="SSF51366">
    <property type="entry name" value="Ribulose-phoshate binding barrel"/>
    <property type="match status" value="1"/>
</dbReference>
<evidence type="ECO:0000256" key="3">
    <source>
        <dbReference type="ARBA" id="ARBA00012572"/>
    </source>
</evidence>
<evidence type="ECO:0000256" key="4">
    <source>
        <dbReference type="ARBA" id="ARBA00022272"/>
    </source>
</evidence>
<dbReference type="HAMAP" id="MF_00135">
    <property type="entry name" value="PRAI"/>
    <property type="match status" value="1"/>
</dbReference>
<dbReference type="STRING" id="574349.SAMN05443545_101603"/>
<dbReference type="Pfam" id="PF00697">
    <property type="entry name" value="PRAI"/>
    <property type="match status" value="1"/>
</dbReference>
<keyword evidence="6 9" id="KW-0822">Tryptophan biosynthesis</keyword>
<organism evidence="11 12">
    <name type="scientific">Aidingimonas halophila</name>
    <dbReference type="NCBI Taxonomy" id="574349"/>
    <lineage>
        <taxon>Bacteria</taxon>
        <taxon>Pseudomonadati</taxon>
        <taxon>Pseudomonadota</taxon>
        <taxon>Gammaproteobacteria</taxon>
        <taxon>Oceanospirillales</taxon>
        <taxon>Halomonadaceae</taxon>
        <taxon>Aidingimonas</taxon>
    </lineage>
</organism>
<dbReference type="RefSeq" id="WP_092567987.1">
    <property type="nucleotide sequence ID" value="NZ_BMXH01000001.1"/>
</dbReference>
<feature type="domain" description="N-(5'phosphoribosyl) anthranilate isomerase (PRAI)" evidence="10">
    <location>
        <begin position="4"/>
        <end position="209"/>
    </location>
</feature>
<name>A0A1H2SML3_9GAMM</name>
<evidence type="ECO:0000256" key="7">
    <source>
        <dbReference type="ARBA" id="ARBA00023141"/>
    </source>
</evidence>
<evidence type="ECO:0000256" key="2">
    <source>
        <dbReference type="ARBA" id="ARBA00004664"/>
    </source>
</evidence>
<keyword evidence="12" id="KW-1185">Reference proteome</keyword>
<comment type="similarity">
    <text evidence="9">Belongs to the TrpF family.</text>
</comment>
<evidence type="ECO:0000256" key="9">
    <source>
        <dbReference type="HAMAP-Rule" id="MF_00135"/>
    </source>
</evidence>
<accession>A0A1H2SML3</accession>
<dbReference type="OrthoDB" id="9796196at2"/>
<dbReference type="InterPro" id="IPR013785">
    <property type="entry name" value="Aldolase_TIM"/>
</dbReference>
<dbReference type="InterPro" id="IPR011060">
    <property type="entry name" value="RibuloseP-bd_barrel"/>
</dbReference>
<dbReference type="GO" id="GO:0004640">
    <property type="term" value="F:phosphoribosylanthranilate isomerase activity"/>
    <property type="evidence" value="ECO:0007669"/>
    <property type="project" value="UniProtKB-UniRule"/>
</dbReference>
<comment type="pathway">
    <text evidence="2 9">Amino-acid biosynthesis; L-tryptophan biosynthesis; L-tryptophan from chorismate: step 3/5.</text>
</comment>
<evidence type="ECO:0000256" key="1">
    <source>
        <dbReference type="ARBA" id="ARBA00001164"/>
    </source>
</evidence>
<proteinExistence type="inferred from homology"/>
<dbReference type="AlphaFoldDB" id="A0A1H2SML3"/>
<comment type="catalytic activity">
    <reaction evidence="1 9">
        <text>N-(5-phospho-beta-D-ribosyl)anthranilate = 1-(2-carboxyphenylamino)-1-deoxy-D-ribulose 5-phosphate</text>
        <dbReference type="Rhea" id="RHEA:21540"/>
        <dbReference type="ChEBI" id="CHEBI:18277"/>
        <dbReference type="ChEBI" id="CHEBI:58613"/>
        <dbReference type="EC" id="5.3.1.24"/>
    </reaction>
</comment>
<dbReference type="EMBL" id="FNNI01000001">
    <property type="protein sequence ID" value="SDW32862.1"/>
    <property type="molecule type" value="Genomic_DNA"/>
</dbReference>
<dbReference type="GO" id="GO:0000162">
    <property type="term" value="P:L-tryptophan biosynthetic process"/>
    <property type="evidence" value="ECO:0007669"/>
    <property type="project" value="UniProtKB-UniRule"/>
</dbReference>
<evidence type="ECO:0000256" key="5">
    <source>
        <dbReference type="ARBA" id="ARBA00022605"/>
    </source>
</evidence>
<dbReference type="UniPathway" id="UPA00035">
    <property type="reaction ID" value="UER00042"/>
</dbReference>
<gene>
    <name evidence="9" type="primary">trpF</name>
    <name evidence="11" type="ORF">SAMN05443545_101603</name>
</gene>
<dbReference type="InterPro" id="IPR001240">
    <property type="entry name" value="PRAI_dom"/>
</dbReference>
<dbReference type="PANTHER" id="PTHR42894">
    <property type="entry name" value="N-(5'-PHOSPHORIBOSYL)ANTHRANILATE ISOMERASE"/>
    <property type="match status" value="1"/>
</dbReference>
<evidence type="ECO:0000313" key="11">
    <source>
        <dbReference type="EMBL" id="SDW32862.1"/>
    </source>
</evidence>
<dbReference type="EC" id="5.3.1.24" evidence="3 9"/>
<keyword evidence="8 9" id="KW-0413">Isomerase</keyword>
<keyword evidence="5 9" id="KW-0028">Amino-acid biosynthesis</keyword>
<evidence type="ECO:0000259" key="10">
    <source>
        <dbReference type="Pfam" id="PF00697"/>
    </source>
</evidence>
<dbReference type="Proteomes" id="UP000198500">
    <property type="component" value="Unassembled WGS sequence"/>
</dbReference>